<dbReference type="Proteomes" id="UP000471521">
    <property type="component" value="Unassembled WGS sequence"/>
</dbReference>
<protein>
    <submittedName>
        <fullName evidence="2">YeeE/YedE family protein</fullName>
    </submittedName>
</protein>
<gene>
    <name evidence="2" type="ORF">GRX66_12150</name>
</gene>
<dbReference type="InterPro" id="IPR046513">
    <property type="entry name" value="DUF6691"/>
</dbReference>
<evidence type="ECO:0000313" key="3">
    <source>
        <dbReference type="Proteomes" id="UP000471521"/>
    </source>
</evidence>
<comment type="caution">
    <text evidence="2">The sequence shown here is derived from an EMBL/GenBank/DDBJ whole genome shotgun (WGS) entry which is preliminary data.</text>
</comment>
<accession>A0A6B0SR37</accession>
<evidence type="ECO:0000256" key="1">
    <source>
        <dbReference type="SAM" id="Phobius"/>
    </source>
</evidence>
<dbReference type="RefSeq" id="WP_394351527.1">
    <property type="nucleotide sequence ID" value="NZ_WUUU01000101.1"/>
</dbReference>
<dbReference type="Pfam" id="PF20398">
    <property type="entry name" value="DUF6691"/>
    <property type="match status" value="1"/>
</dbReference>
<keyword evidence="1" id="KW-0812">Transmembrane</keyword>
<name>A0A6B0SR37_9EURY</name>
<keyword evidence="3" id="KW-1185">Reference proteome</keyword>
<feature type="transmembrane region" description="Helical" evidence="1">
    <location>
        <begin position="112"/>
        <end position="130"/>
    </location>
</feature>
<sequence length="134" mass="13965">MLLVVLLGGLVFGVGLAVSEMAKPEVVLDFLQFDDFGLLFVMGGAAVVSGLAFLVGTRLLDRAPLTGRAYGRRLKDLDQNVVVGGVVFGVGWGISGICPGAAYASLGIGNVPILWGVAGMFLGAYGQGYWRSRD</sequence>
<dbReference type="EMBL" id="WUUU01000101">
    <property type="protein sequence ID" value="MXR21320.1"/>
    <property type="molecule type" value="Genomic_DNA"/>
</dbReference>
<feature type="transmembrane region" description="Helical" evidence="1">
    <location>
        <begin position="81"/>
        <end position="106"/>
    </location>
</feature>
<keyword evidence="1" id="KW-1133">Transmembrane helix</keyword>
<dbReference type="AlphaFoldDB" id="A0A6B0SR37"/>
<organism evidence="2 3">
    <name type="scientific">Halobacterium bonnevillei</name>
    <dbReference type="NCBI Taxonomy" id="2692200"/>
    <lineage>
        <taxon>Archaea</taxon>
        <taxon>Methanobacteriati</taxon>
        <taxon>Methanobacteriota</taxon>
        <taxon>Stenosarchaea group</taxon>
        <taxon>Halobacteria</taxon>
        <taxon>Halobacteriales</taxon>
        <taxon>Halobacteriaceae</taxon>
        <taxon>Halobacterium</taxon>
    </lineage>
</organism>
<proteinExistence type="predicted"/>
<feature type="transmembrane region" description="Helical" evidence="1">
    <location>
        <begin position="36"/>
        <end position="60"/>
    </location>
</feature>
<reference evidence="2 3" key="1">
    <citation type="submission" date="2019-12" db="EMBL/GenBank/DDBJ databases">
        <title>Isolation and characterization of three novel carbon monoxide-oxidizing members of Halobacteria from salione crusts and soils.</title>
        <authorList>
            <person name="Myers M.R."/>
            <person name="King G.M."/>
        </authorList>
    </citation>
    <scope>NUCLEOTIDE SEQUENCE [LARGE SCALE GENOMIC DNA]</scope>
    <source>
        <strain evidence="2 3">PCN9</strain>
    </source>
</reference>
<keyword evidence="1" id="KW-0472">Membrane</keyword>
<evidence type="ECO:0000313" key="2">
    <source>
        <dbReference type="EMBL" id="MXR21320.1"/>
    </source>
</evidence>